<dbReference type="EMBL" id="OANU01000028">
    <property type="protein sequence ID" value="SNX48497.1"/>
    <property type="molecule type" value="Genomic_DNA"/>
</dbReference>
<reference evidence="2" key="1">
    <citation type="submission" date="2016-06" db="EMBL/GenBank/DDBJ databases">
        <authorList>
            <person name="Rodrigo-Torres L."/>
            <person name="Arahal R.D."/>
            <person name="Lucena T."/>
        </authorList>
    </citation>
    <scope>NUCLEOTIDE SEQUENCE [LARGE SCALE GENOMIC DNA]</scope>
    <source>
        <strain evidence="2">CECT8203</strain>
    </source>
</reference>
<sequence>MKKALLTVSALFIGFFAMMFSLVMAIPLAIAAYITGNRIKKQLDRELAQQKQNMHGNTIEGEYEEVSSK</sequence>
<proteinExistence type="predicted"/>
<accession>A0A240EIH5</accession>
<keyword evidence="2" id="KW-1185">Reference proteome</keyword>
<organism evidence="1 2">
    <name type="scientific">Vibrio thalassae</name>
    <dbReference type="NCBI Taxonomy" id="1243014"/>
    <lineage>
        <taxon>Bacteria</taxon>
        <taxon>Pseudomonadati</taxon>
        <taxon>Pseudomonadota</taxon>
        <taxon>Gammaproteobacteria</taxon>
        <taxon>Vibrionales</taxon>
        <taxon>Vibrionaceae</taxon>
        <taxon>Vibrio</taxon>
    </lineage>
</organism>
<dbReference type="AlphaFoldDB" id="A0A240EIH5"/>
<evidence type="ECO:0008006" key="3">
    <source>
        <dbReference type="Google" id="ProtNLM"/>
    </source>
</evidence>
<dbReference type="OrthoDB" id="5878967at2"/>
<name>A0A240EIH5_9VIBR</name>
<dbReference type="Proteomes" id="UP000219336">
    <property type="component" value="Unassembled WGS sequence"/>
</dbReference>
<gene>
    <name evidence="1" type="ORF">VTH8203_02115</name>
</gene>
<dbReference type="RefSeq" id="WP_096993661.1">
    <property type="nucleotide sequence ID" value="NZ_JBHSII010000004.1"/>
</dbReference>
<evidence type="ECO:0000313" key="2">
    <source>
        <dbReference type="Proteomes" id="UP000219336"/>
    </source>
</evidence>
<evidence type="ECO:0000313" key="1">
    <source>
        <dbReference type="EMBL" id="SNX48497.1"/>
    </source>
</evidence>
<protein>
    <recommendedName>
        <fullName evidence="3">Hydroxylamine reductase</fullName>
    </recommendedName>
</protein>